<sequence>MPKPVARDRGPTYPWGHGRTASSFAIPPGPQPYMTTFGPLSKSGCRAADRGDFSTLRLNDQTCGRLEQPTDETVASGQGGQSHDSLVVWLGLPVVAVSSPSVAHLPSL</sequence>
<evidence type="ECO:0000313" key="3">
    <source>
        <dbReference type="Proteomes" id="UP001586593"/>
    </source>
</evidence>
<evidence type="ECO:0000313" key="2">
    <source>
        <dbReference type="EMBL" id="KAL1835252.1"/>
    </source>
</evidence>
<protein>
    <submittedName>
        <fullName evidence="2">Uncharacterized protein</fullName>
    </submittedName>
</protein>
<reference evidence="2 3" key="1">
    <citation type="journal article" date="2024" name="Commun. Biol.">
        <title>Comparative genomic analysis of thermophilic fungi reveals convergent evolutionary adaptations and gene losses.</title>
        <authorList>
            <person name="Steindorff A.S."/>
            <person name="Aguilar-Pontes M.V."/>
            <person name="Robinson A.J."/>
            <person name="Andreopoulos B."/>
            <person name="LaButti K."/>
            <person name="Kuo A."/>
            <person name="Mondo S."/>
            <person name="Riley R."/>
            <person name="Otillar R."/>
            <person name="Haridas S."/>
            <person name="Lipzen A."/>
            <person name="Grimwood J."/>
            <person name="Schmutz J."/>
            <person name="Clum A."/>
            <person name="Reid I.D."/>
            <person name="Moisan M.C."/>
            <person name="Butler G."/>
            <person name="Nguyen T.T.M."/>
            <person name="Dewar K."/>
            <person name="Conant G."/>
            <person name="Drula E."/>
            <person name="Henrissat B."/>
            <person name="Hansel C."/>
            <person name="Singer S."/>
            <person name="Hutchinson M.I."/>
            <person name="de Vries R.P."/>
            <person name="Natvig D.O."/>
            <person name="Powell A.J."/>
            <person name="Tsang A."/>
            <person name="Grigoriev I.V."/>
        </authorList>
    </citation>
    <scope>NUCLEOTIDE SEQUENCE [LARGE SCALE GENOMIC DNA]</scope>
    <source>
        <strain evidence="2 3">ATCC 24622</strain>
    </source>
</reference>
<dbReference type="Proteomes" id="UP001586593">
    <property type="component" value="Unassembled WGS sequence"/>
</dbReference>
<proteinExistence type="predicted"/>
<gene>
    <name evidence="2" type="ORF">VTK73DRAFT_5921</name>
</gene>
<comment type="caution">
    <text evidence="2">The sequence shown here is derived from an EMBL/GenBank/DDBJ whole genome shotgun (WGS) entry which is preliminary data.</text>
</comment>
<keyword evidence="3" id="KW-1185">Reference proteome</keyword>
<feature type="region of interest" description="Disordered" evidence="1">
    <location>
        <begin position="1"/>
        <end position="30"/>
    </location>
</feature>
<accession>A0ABR3V0J3</accession>
<name>A0ABR3V0J3_9PEZI</name>
<organism evidence="2 3">
    <name type="scientific">Phialemonium thermophilum</name>
    <dbReference type="NCBI Taxonomy" id="223376"/>
    <lineage>
        <taxon>Eukaryota</taxon>
        <taxon>Fungi</taxon>
        <taxon>Dikarya</taxon>
        <taxon>Ascomycota</taxon>
        <taxon>Pezizomycotina</taxon>
        <taxon>Sordariomycetes</taxon>
        <taxon>Sordariomycetidae</taxon>
        <taxon>Cephalothecales</taxon>
        <taxon>Cephalothecaceae</taxon>
        <taxon>Phialemonium</taxon>
    </lineage>
</organism>
<feature type="compositionally biased region" description="Basic and acidic residues" evidence="1">
    <location>
        <begin position="1"/>
        <end position="10"/>
    </location>
</feature>
<dbReference type="EMBL" id="JAZHXJ010003316">
    <property type="protein sequence ID" value="KAL1835252.1"/>
    <property type="molecule type" value="Genomic_DNA"/>
</dbReference>
<evidence type="ECO:0000256" key="1">
    <source>
        <dbReference type="SAM" id="MobiDB-lite"/>
    </source>
</evidence>